<organism evidence="3 4">
    <name type="scientific">Sphingobacterium tabacisoli</name>
    <dbReference type="NCBI Taxonomy" id="2044855"/>
    <lineage>
        <taxon>Bacteria</taxon>
        <taxon>Pseudomonadati</taxon>
        <taxon>Bacteroidota</taxon>
        <taxon>Sphingobacteriia</taxon>
        <taxon>Sphingobacteriales</taxon>
        <taxon>Sphingobacteriaceae</taxon>
        <taxon>Sphingobacterium</taxon>
    </lineage>
</organism>
<dbReference type="SUPFAM" id="SSF55874">
    <property type="entry name" value="ATPase domain of HSP90 chaperone/DNA topoisomerase II/histidine kinase"/>
    <property type="match status" value="1"/>
</dbReference>
<dbReference type="Pfam" id="PF06580">
    <property type="entry name" value="His_kinase"/>
    <property type="match status" value="1"/>
</dbReference>
<evidence type="ECO:0000256" key="1">
    <source>
        <dbReference type="SAM" id="Phobius"/>
    </source>
</evidence>
<dbReference type="EC" id="2.7.13.3" evidence="3"/>
<sequence>MKQRWIEFFLLTTVYLFILVVIASNTFNKVEQVALQLHLFIGYVTVSFYLLYVYPFFFSAQKMTKWLIWITCIFLIQSSLHYVIQSIYQLPPYKLAPPFVVAGLLMLALLIYTGIKTIISRLNSLSKNNSIVAKTVRDFLISLVVGMFLLIPIAFRVNEYICTLAAFSIPFCYVVFASHNYYLLPYLDGNKSPKTVAIVLSALINLICVLVFSSLMEMALKNLSYSYNTFDGFNIVFCIILGALLTWFVHVFYNHDKKQRFQIVGLRKELGRTAADLKLLQAQINPHFLFNAMNTLFGLALQEKAEKTASGIQKLGDMMRFMLHENQQDTILLAREIAYIKEYIDLQQLRIADLPSIQISIDLPEDTLENLQIAPMLLIPFIENAFKHGISLNNPSWIRIQLYVEGGSVKLSVYNSIHAGPATDMEQNKSGIGLDNVKSRLHMVYNGMHELHIEKTNSEFFVFLTLNLDKDQ</sequence>
<feature type="transmembrane region" description="Helical" evidence="1">
    <location>
        <begin position="33"/>
        <end position="54"/>
    </location>
</feature>
<evidence type="ECO:0000313" key="4">
    <source>
        <dbReference type="Proteomes" id="UP001597440"/>
    </source>
</evidence>
<dbReference type="PANTHER" id="PTHR34220">
    <property type="entry name" value="SENSOR HISTIDINE KINASE YPDA"/>
    <property type="match status" value="1"/>
</dbReference>
<name>A0ABW5L4C8_9SPHI</name>
<dbReference type="RefSeq" id="WP_210352850.1">
    <property type="nucleotide sequence ID" value="NZ_JAEQMU010000001.1"/>
</dbReference>
<gene>
    <name evidence="3" type="ORF">ACFSQW_16890</name>
</gene>
<accession>A0ABW5L4C8</accession>
<keyword evidence="1" id="KW-1133">Transmembrane helix</keyword>
<dbReference type="Gene3D" id="3.30.565.10">
    <property type="entry name" value="Histidine kinase-like ATPase, C-terminal domain"/>
    <property type="match status" value="1"/>
</dbReference>
<feature type="transmembrane region" description="Helical" evidence="1">
    <location>
        <begin position="96"/>
        <end position="115"/>
    </location>
</feature>
<dbReference type="EMBL" id="JBHULD010000018">
    <property type="protein sequence ID" value="MFD2556072.1"/>
    <property type="molecule type" value="Genomic_DNA"/>
</dbReference>
<dbReference type="GO" id="GO:0004673">
    <property type="term" value="F:protein histidine kinase activity"/>
    <property type="evidence" value="ECO:0007669"/>
    <property type="project" value="UniProtKB-EC"/>
</dbReference>
<comment type="caution">
    <text evidence="3">The sequence shown here is derived from an EMBL/GenBank/DDBJ whole genome shotgun (WGS) entry which is preliminary data.</text>
</comment>
<dbReference type="InterPro" id="IPR010559">
    <property type="entry name" value="Sig_transdc_His_kin_internal"/>
</dbReference>
<feature type="transmembrane region" description="Helical" evidence="1">
    <location>
        <begin position="232"/>
        <end position="253"/>
    </location>
</feature>
<feature type="transmembrane region" description="Helical" evidence="1">
    <location>
        <begin position="196"/>
        <end position="220"/>
    </location>
</feature>
<feature type="transmembrane region" description="Helical" evidence="1">
    <location>
        <begin position="161"/>
        <end position="184"/>
    </location>
</feature>
<keyword evidence="3" id="KW-0418">Kinase</keyword>
<protein>
    <submittedName>
        <fullName evidence="3">Sensor histidine kinase</fullName>
        <ecNumber evidence="3">2.7.13.3</ecNumber>
    </submittedName>
</protein>
<keyword evidence="1" id="KW-0812">Transmembrane</keyword>
<dbReference type="Proteomes" id="UP001597440">
    <property type="component" value="Unassembled WGS sequence"/>
</dbReference>
<keyword evidence="3" id="KW-0808">Transferase</keyword>
<proteinExistence type="predicted"/>
<evidence type="ECO:0000313" key="3">
    <source>
        <dbReference type="EMBL" id="MFD2556072.1"/>
    </source>
</evidence>
<dbReference type="InterPro" id="IPR036890">
    <property type="entry name" value="HATPase_C_sf"/>
</dbReference>
<dbReference type="PANTHER" id="PTHR34220:SF7">
    <property type="entry name" value="SENSOR HISTIDINE KINASE YPDA"/>
    <property type="match status" value="1"/>
</dbReference>
<feature type="transmembrane region" description="Helical" evidence="1">
    <location>
        <begin position="136"/>
        <end position="155"/>
    </location>
</feature>
<evidence type="ECO:0000259" key="2">
    <source>
        <dbReference type="Pfam" id="PF06580"/>
    </source>
</evidence>
<reference evidence="4" key="1">
    <citation type="journal article" date="2019" name="Int. J. Syst. Evol. Microbiol.">
        <title>The Global Catalogue of Microorganisms (GCM) 10K type strain sequencing project: providing services to taxonomists for standard genome sequencing and annotation.</title>
        <authorList>
            <consortium name="The Broad Institute Genomics Platform"/>
            <consortium name="The Broad Institute Genome Sequencing Center for Infectious Disease"/>
            <person name="Wu L."/>
            <person name="Ma J."/>
        </authorList>
    </citation>
    <scope>NUCLEOTIDE SEQUENCE [LARGE SCALE GENOMIC DNA]</scope>
    <source>
        <strain evidence="4">KCTC 52298</strain>
    </source>
</reference>
<feature type="domain" description="Signal transduction histidine kinase internal region" evidence="2">
    <location>
        <begin position="275"/>
        <end position="353"/>
    </location>
</feature>
<keyword evidence="1" id="KW-0472">Membrane</keyword>
<keyword evidence="4" id="KW-1185">Reference proteome</keyword>
<dbReference type="InterPro" id="IPR050640">
    <property type="entry name" value="Bact_2-comp_sensor_kinase"/>
</dbReference>
<feature type="transmembrane region" description="Helical" evidence="1">
    <location>
        <begin position="66"/>
        <end position="84"/>
    </location>
</feature>